<feature type="compositionally biased region" description="Low complexity" evidence="6">
    <location>
        <begin position="493"/>
        <end position="512"/>
    </location>
</feature>
<evidence type="ECO:0000259" key="7">
    <source>
        <dbReference type="PROSITE" id="PS50003"/>
    </source>
</evidence>
<dbReference type="Gene3D" id="1.20.1270.60">
    <property type="entry name" value="Arfaptin homology (AH) domain/BAR domain"/>
    <property type="match status" value="2"/>
</dbReference>
<dbReference type="Pfam" id="PF13637">
    <property type="entry name" value="Ank_4"/>
    <property type="match status" value="1"/>
</dbReference>
<evidence type="ECO:0000256" key="1">
    <source>
        <dbReference type="ARBA" id="ARBA00022723"/>
    </source>
</evidence>
<feature type="compositionally biased region" description="Gly residues" evidence="6">
    <location>
        <begin position="450"/>
        <end position="463"/>
    </location>
</feature>
<accession>A0A9W6U6X4</accession>
<dbReference type="Pfam" id="PF04427">
    <property type="entry name" value="Brix"/>
    <property type="match status" value="1"/>
</dbReference>
<dbReference type="SUPFAM" id="SSF57863">
    <property type="entry name" value="ArfGap/RecO-like zinc finger"/>
    <property type="match status" value="1"/>
</dbReference>
<name>A0A9W6U6X4_9STRA</name>
<evidence type="ECO:0000256" key="4">
    <source>
        <dbReference type="PROSITE-ProRule" id="PRU00023"/>
    </source>
</evidence>
<dbReference type="SMART" id="SM00233">
    <property type="entry name" value="PH"/>
    <property type="match status" value="1"/>
</dbReference>
<dbReference type="InterPro" id="IPR027267">
    <property type="entry name" value="AH/BAR_dom_sf"/>
</dbReference>
<dbReference type="Pfam" id="PF16746">
    <property type="entry name" value="BAR_3"/>
    <property type="match status" value="1"/>
</dbReference>
<feature type="compositionally biased region" description="Low complexity" evidence="6">
    <location>
        <begin position="264"/>
        <end position="277"/>
    </location>
</feature>
<evidence type="ECO:0000256" key="6">
    <source>
        <dbReference type="SAM" id="MobiDB-lite"/>
    </source>
</evidence>
<feature type="region of interest" description="Disordered" evidence="6">
    <location>
        <begin position="441"/>
        <end position="518"/>
    </location>
</feature>
<feature type="compositionally biased region" description="Basic and acidic residues" evidence="6">
    <location>
        <begin position="132"/>
        <end position="165"/>
    </location>
</feature>
<dbReference type="InterPro" id="IPR011993">
    <property type="entry name" value="PH-like_dom_sf"/>
</dbReference>
<dbReference type="InterPro" id="IPR002110">
    <property type="entry name" value="Ankyrin_rpt"/>
</dbReference>
<dbReference type="SMART" id="SM00105">
    <property type="entry name" value="ArfGap"/>
    <property type="match status" value="1"/>
</dbReference>
<dbReference type="Gene3D" id="2.30.29.30">
    <property type="entry name" value="Pleckstrin-homology domain (PH domain)/Phosphotyrosine-binding domain (PTB)"/>
    <property type="match status" value="1"/>
</dbReference>
<dbReference type="GO" id="GO:0019843">
    <property type="term" value="F:rRNA binding"/>
    <property type="evidence" value="ECO:0007669"/>
    <property type="project" value="InterPro"/>
</dbReference>
<dbReference type="CDD" id="cd13250">
    <property type="entry name" value="PH_ACAP"/>
    <property type="match status" value="1"/>
</dbReference>
<feature type="region of interest" description="Disordered" evidence="6">
    <location>
        <begin position="128"/>
        <end position="165"/>
    </location>
</feature>
<keyword evidence="5" id="KW-0175">Coiled coil</keyword>
<dbReference type="InterPro" id="IPR001164">
    <property type="entry name" value="ArfGAP_dom"/>
</dbReference>
<dbReference type="PANTHER" id="PTHR23180:SF160">
    <property type="entry name" value="ADP-RIBOSYLATION FACTOR GTPASE-ACTIVATING PROTEIN EFFECTOR PROTEIN 1"/>
    <property type="match status" value="1"/>
</dbReference>
<evidence type="ECO:0000259" key="8">
    <source>
        <dbReference type="PROSITE" id="PS50833"/>
    </source>
</evidence>
<dbReference type="InterPro" id="IPR004148">
    <property type="entry name" value="BAR_dom"/>
</dbReference>
<evidence type="ECO:0000313" key="9">
    <source>
        <dbReference type="EMBL" id="GMF27456.1"/>
    </source>
</evidence>
<comment type="caution">
    <text evidence="9">The sequence shown here is derived from an EMBL/GenBank/DDBJ whole genome shotgun (WGS) entry which is preliminary data.</text>
</comment>
<dbReference type="PANTHER" id="PTHR23180">
    <property type="entry name" value="CENTAURIN/ARF"/>
    <property type="match status" value="1"/>
</dbReference>
<dbReference type="Gene3D" id="1.10.220.150">
    <property type="entry name" value="Arf GTPase activating protein"/>
    <property type="match status" value="1"/>
</dbReference>
<evidence type="ECO:0000313" key="10">
    <source>
        <dbReference type="Proteomes" id="UP001165121"/>
    </source>
</evidence>
<dbReference type="InterPro" id="IPR001849">
    <property type="entry name" value="PH_domain"/>
</dbReference>
<reference evidence="9" key="1">
    <citation type="submission" date="2023-04" db="EMBL/GenBank/DDBJ databases">
        <title>Phytophthora fragariaefolia NBRC 109709.</title>
        <authorList>
            <person name="Ichikawa N."/>
            <person name="Sato H."/>
            <person name="Tonouchi N."/>
        </authorList>
    </citation>
    <scope>NUCLEOTIDE SEQUENCE</scope>
    <source>
        <strain evidence="9">NBRC 109709</strain>
    </source>
</reference>
<dbReference type="EMBL" id="BSXT01000437">
    <property type="protein sequence ID" value="GMF27456.1"/>
    <property type="molecule type" value="Genomic_DNA"/>
</dbReference>
<dbReference type="SUPFAM" id="SSF103657">
    <property type="entry name" value="BAR/IMD domain-like"/>
    <property type="match status" value="1"/>
</dbReference>
<dbReference type="AlphaFoldDB" id="A0A9W6U6X4"/>
<dbReference type="InterPro" id="IPR007109">
    <property type="entry name" value="Brix"/>
</dbReference>
<dbReference type="SUPFAM" id="SSF48403">
    <property type="entry name" value="Ankyrin repeat"/>
    <property type="match status" value="1"/>
</dbReference>
<dbReference type="InterPro" id="IPR036770">
    <property type="entry name" value="Ankyrin_rpt-contain_sf"/>
</dbReference>
<dbReference type="OrthoDB" id="1638493at2759"/>
<evidence type="ECO:0000256" key="5">
    <source>
        <dbReference type="SAM" id="Coils"/>
    </source>
</evidence>
<dbReference type="Proteomes" id="UP001165121">
    <property type="component" value="Unassembled WGS sequence"/>
</dbReference>
<organism evidence="9 10">
    <name type="scientific">Phytophthora fragariaefolia</name>
    <dbReference type="NCBI Taxonomy" id="1490495"/>
    <lineage>
        <taxon>Eukaryota</taxon>
        <taxon>Sar</taxon>
        <taxon>Stramenopiles</taxon>
        <taxon>Oomycota</taxon>
        <taxon>Peronosporomycetes</taxon>
        <taxon>Peronosporales</taxon>
        <taxon>Peronosporaceae</taxon>
        <taxon>Phytophthora</taxon>
    </lineage>
</organism>
<dbReference type="GO" id="GO:0005096">
    <property type="term" value="F:GTPase activator activity"/>
    <property type="evidence" value="ECO:0007669"/>
    <property type="project" value="InterPro"/>
</dbReference>
<dbReference type="PROSITE" id="PS50003">
    <property type="entry name" value="PH_DOMAIN"/>
    <property type="match status" value="1"/>
</dbReference>
<feature type="compositionally biased region" description="Basic and acidic residues" evidence="6">
    <location>
        <begin position="244"/>
        <end position="256"/>
    </location>
</feature>
<gene>
    <name evidence="9" type="ORF">Pfra01_000545300</name>
</gene>
<dbReference type="PROSITE" id="PS50088">
    <property type="entry name" value="ANK_REPEAT"/>
    <property type="match status" value="1"/>
</dbReference>
<keyword evidence="4" id="KW-0040">ANK repeat</keyword>
<dbReference type="PROSITE" id="PS50833">
    <property type="entry name" value="BRIX"/>
    <property type="match status" value="1"/>
</dbReference>
<dbReference type="Pfam" id="PF00169">
    <property type="entry name" value="PH"/>
    <property type="match status" value="1"/>
</dbReference>
<feature type="compositionally biased region" description="Basic and acidic residues" evidence="6">
    <location>
        <begin position="278"/>
        <end position="290"/>
    </location>
</feature>
<dbReference type="InterPro" id="IPR038508">
    <property type="entry name" value="ArfGAP_dom_sf"/>
</dbReference>
<proteinExistence type="predicted"/>
<dbReference type="SUPFAM" id="SSF50729">
    <property type="entry name" value="PH domain-like"/>
    <property type="match status" value="1"/>
</dbReference>
<keyword evidence="3" id="KW-0862">Zinc</keyword>
<keyword evidence="2" id="KW-0863">Zinc-finger</keyword>
<evidence type="ECO:0000256" key="3">
    <source>
        <dbReference type="ARBA" id="ARBA00022833"/>
    </source>
</evidence>
<feature type="region of interest" description="Disordered" evidence="6">
    <location>
        <begin position="234"/>
        <end position="293"/>
    </location>
</feature>
<dbReference type="GO" id="GO:0008270">
    <property type="term" value="F:zinc ion binding"/>
    <property type="evidence" value="ECO:0007669"/>
    <property type="project" value="UniProtKB-KW"/>
</dbReference>
<feature type="coiled-coil region" evidence="5">
    <location>
        <begin position="412"/>
        <end position="439"/>
    </location>
</feature>
<protein>
    <submittedName>
        <fullName evidence="9">Unnamed protein product</fullName>
    </submittedName>
</protein>
<dbReference type="InterPro" id="IPR037278">
    <property type="entry name" value="ARFGAP/RecO"/>
</dbReference>
<keyword evidence="1" id="KW-0479">Metal-binding</keyword>
<keyword evidence="10" id="KW-1185">Reference proteome</keyword>
<feature type="domain" description="PH" evidence="7">
    <location>
        <begin position="677"/>
        <end position="781"/>
    </location>
</feature>
<sequence length="1004" mass="110903">MDELKMTGNALAGSRPLLTFDKAFDEAPHLQVIKKLFTQVWGTPKAHPKSKPFIDRVMSFYYADGKVWCRNYHLADDADTKKAEMAALHRGEDLVQLIEIGPRFVITPIRIFDGSFGGQTLYQNEHYVSPNENRRDAKADKRDRYVSRKSAQVERKERGPEREMPEDQFADVFAGATHAWRGGGDGAKAPSDAVAELQHVILKKDLMILSLQTQLDAYHARFGALPAEELARLEAPAESPQMRSGDRKEVAVDRKQQQPPPPSRAAAASPSAAARLRAASDADERRDQVQSRHSKNVALDFVEDSPVFRRQLEGFEESLTGLKALLKELVAHSKEYAAAGKHFGEEETALAHELIQRKHARAIFSTSCSELGSLSELFGEMHDTLAQVQSSRVSMLLGVESLLSRSIQQFSEKELLKEAGELRKEVARLGEEYETLLGKLLSKSRQPGQQPGGTGTPTGGGDSLGVLGLGSPAMPTGSYNGAGEPTITGTPPASAASGGSSNNVLSSDSGSATNGNDKQRALERDVVIARRRFELARFDLVRYMNRVDCMKKFVLVECFNSILYAQLGHFHACHELVKSVEPALRKRQEMMQVSRKDFEQDEVMWALQRELLDSRLSQDVDTVSSSYMPNEAPSAAGSLSVDTSMPTELFPSLELPVEVISTDTWSSRQTVATSPGGVAKQGYLFVRNAMFPARSWKRRWFQIHAGKLFQTTSRGGTGKHPTESSLSLVCDLLLARVRELEGSSLPFCFEVIDANRAKLLLQAASARDMIEWIEAARRSTESALEKQSHRQEVHPEQQSVIDELVEASPCCADCGQEPAEWSKVRSLALDSWDMPLLTLLRDELGNDAVNAVWEHTIPDGWTKPTPTTPREEKSRFIKAKYHFHGFAEPDITLTALEDDDSALKRELAKRFIVGASRGNLKELMWCLAHGVDVNVRAGEHNETALHVSAASGAATCCDYLVLNGASLALTDKRGRLPYDAAKAGGFENIKLTLMQKMSLEQYQS</sequence>
<dbReference type="InterPro" id="IPR045258">
    <property type="entry name" value="ACAP1/2/3-like"/>
</dbReference>
<dbReference type="Gene3D" id="1.25.40.20">
    <property type="entry name" value="Ankyrin repeat-containing domain"/>
    <property type="match status" value="1"/>
</dbReference>
<dbReference type="GO" id="GO:0005737">
    <property type="term" value="C:cytoplasm"/>
    <property type="evidence" value="ECO:0007669"/>
    <property type="project" value="InterPro"/>
</dbReference>
<feature type="domain" description="Brix" evidence="8">
    <location>
        <begin position="1"/>
        <end position="117"/>
    </location>
</feature>
<feature type="repeat" description="ANK" evidence="4">
    <location>
        <begin position="940"/>
        <end position="972"/>
    </location>
</feature>
<dbReference type="GO" id="GO:0006364">
    <property type="term" value="P:rRNA processing"/>
    <property type="evidence" value="ECO:0007669"/>
    <property type="project" value="InterPro"/>
</dbReference>
<evidence type="ECO:0000256" key="2">
    <source>
        <dbReference type="ARBA" id="ARBA00022771"/>
    </source>
</evidence>
<dbReference type="Pfam" id="PF01412">
    <property type="entry name" value="ArfGap"/>
    <property type="match status" value="1"/>
</dbReference>